<feature type="non-terminal residue" evidence="2">
    <location>
        <position position="170"/>
    </location>
</feature>
<sequence>GDDRAARRDRWAAVTGGPDHVRHRPGRVRGRHRPPPGAPVAPHAERDPGAPRADRRRPRGQHDGRRLLPHRVVALRRRGLGRHARAVATGAAGTQLALPRRRAARGVGSLQPRRGGRRPPPPAHPPRPGRPGGTARLGRRLPAAQRGAGRGGRAAPALGAAARGGSRCSV</sequence>
<protein>
    <submittedName>
        <fullName evidence="2">Uncharacterized protein</fullName>
    </submittedName>
</protein>
<feature type="region of interest" description="Disordered" evidence="1">
    <location>
        <begin position="1"/>
        <end position="170"/>
    </location>
</feature>
<organism evidence="2">
    <name type="scientific">uncultured Nocardioides sp</name>
    <dbReference type="NCBI Taxonomy" id="198441"/>
    <lineage>
        <taxon>Bacteria</taxon>
        <taxon>Bacillati</taxon>
        <taxon>Actinomycetota</taxon>
        <taxon>Actinomycetes</taxon>
        <taxon>Propionibacteriales</taxon>
        <taxon>Nocardioidaceae</taxon>
        <taxon>Nocardioides</taxon>
        <taxon>environmental samples</taxon>
    </lineage>
</organism>
<evidence type="ECO:0000256" key="1">
    <source>
        <dbReference type="SAM" id="MobiDB-lite"/>
    </source>
</evidence>
<reference evidence="2" key="1">
    <citation type="submission" date="2020-02" db="EMBL/GenBank/DDBJ databases">
        <authorList>
            <person name="Meier V. D."/>
        </authorList>
    </citation>
    <scope>NUCLEOTIDE SEQUENCE</scope>
    <source>
        <strain evidence="2">AVDCRST_MAG32</strain>
    </source>
</reference>
<feature type="compositionally biased region" description="Basic and acidic residues" evidence="1">
    <location>
        <begin position="1"/>
        <end position="11"/>
    </location>
</feature>
<dbReference type="AlphaFoldDB" id="A0A6J4N7V3"/>
<evidence type="ECO:0000313" key="2">
    <source>
        <dbReference type="EMBL" id="CAA9380590.1"/>
    </source>
</evidence>
<feature type="compositionally biased region" description="Basic and acidic residues" evidence="1">
    <location>
        <begin position="43"/>
        <end position="53"/>
    </location>
</feature>
<feature type="compositionally biased region" description="Low complexity" evidence="1">
    <location>
        <begin position="133"/>
        <end position="170"/>
    </location>
</feature>
<proteinExistence type="predicted"/>
<feature type="compositionally biased region" description="Pro residues" evidence="1">
    <location>
        <begin position="118"/>
        <end position="129"/>
    </location>
</feature>
<feature type="compositionally biased region" description="Basic residues" evidence="1">
    <location>
        <begin position="21"/>
        <end position="34"/>
    </location>
</feature>
<accession>A0A6J4N7V3</accession>
<dbReference type="EMBL" id="CADCUM010000072">
    <property type="protein sequence ID" value="CAA9380590.1"/>
    <property type="molecule type" value="Genomic_DNA"/>
</dbReference>
<feature type="non-terminal residue" evidence="2">
    <location>
        <position position="1"/>
    </location>
</feature>
<gene>
    <name evidence="2" type="ORF">AVDCRST_MAG32-1621</name>
</gene>
<feature type="compositionally biased region" description="Basic residues" evidence="1">
    <location>
        <begin position="67"/>
        <end position="85"/>
    </location>
</feature>
<name>A0A6J4N7V3_9ACTN</name>